<dbReference type="EMBL" id="RKHK01000001">
    <property type="protein sequence ID" value="ROR72859.1"/>
    <property type="molecule type" value="Genomic_DNA"/>
</dbReference>
<dbReference type="InterPro" id="IPR013249">
    <property type="entry name" value="RNA_pol_sigma70_r4_t2"/>
</dbReference>
<dbReference type="GO" id="GO:0016987">
    <property type="term" value="F:sigma factor activity"/>
    <property type="evidence" value="ECO:0007669"/>
    <property type="project" value="UniProtKB-KW"/>
</dbReference>
<accession>A0A3N2BC71</accession>
<dbReference type="PANTHER" id="PTHR43133">
    <property type="entry name" value="RNA POLYMERASE ECF-TYPE SIGMA FACTO"/>
    <property type="match status" value="1"/>
</dbReference>
<dbReference type="Gene3D" id="1.10.1740.10">
    <property type="match status" value="1"/>
</dbReference>
<keyword evidence="4" id="KW-0804">Transcription</keyword>
<evidence type="ECO:0000256" key="3">
    <source>
        <dbReference type="ARBA" id="ARBA00023082"/>
    </source>
</evidence>
<keyword evidence="8" id="KW-1185">Reference proteome</keyword>
<name>A0A3N2BC71_9MICO</name>
<dbReference type="InterPro" id="IPR014284">
    <property type="entry name" value="RNA_pol_sigma-70_dom"/>
</dbReference>
<sequence length="195" mass="21566">MREINTDASSPPCDAIMAGVAPDQGGDAAEAFRRLFESVYDDLVRFTERRAAAAAVDDVVAETFLVAWRRWHELPADPADVRPWLFAVARHTLANSHRGRRRSRAVAVRIAAQPDQPAEDDATAVAQRVDLERAFRRLSSRDQEALALVAWDGLTPAEAARTLEISDSAFSVRLSRARRRLRQHLDSGPAEGASR</sequence>
<dbReference type="InterPro" id="IPR039425">
    <property type="entry name" value="RNA_pol_sigma-70-like"/>
</dbReference>
<evidence type="ECO:0000313" key="7">
    <source>
        <dbReference type="EMBL" id="ROR72859.1"/>
    </source>
</evidence>
<dbReference type="SUPFAM" id="SSF88946">
    <property type="entry name" value="Sigma2 domain of RNA polymerase sigma factors"/>
    <property type="match status" value="1"/>
</dbReference>
<feature type="domain" description="RNA polymerase sigma-70 region 2" evidence="5">
    <location>
        <begin position="35"/>
        <end position="102"/>
    </location>
</feature>
<keyword evidence="3" id="KW-0731">Sigma factor</keyword>
<evidence type="ECO:0000259" key="5">
    <source>
        <dbReference type="Pfam" id="PF04542"/>
    </source>
</evidence>
<comment type="similarity">
    <text evidence="1">Belongs to the sigma-70 factor family. ECF subfamily.</text>
</comment>
<gene>
    <name evidence="7" type="ORF">EDD31_1220</name>
</gene>
<dbReference type="PANTHER" id="PTHR43133:SF25">
    <property type="entry name" value="RNA POLYMERASE SIGMA FACTOR RFAY-RELATED"/>
    <property type="match status" value="1"/>
</dbReference>
<dbReference type="InterPro" id="IPR036388">
    <property type="entry name" value="WH-like_DNA-bd_sf"/>
</dbReference>
<dbReference type="GO" id="GO:0003677">
    <property type="term" value="F:DNA binding"/>
    <property type="evidence" value="ECO:0007669"/>
    <property type="project" value="InterPro"/>
</dbReference>
<protein>
    <submittedName>
        <fullName evidence="7">RNA polymerase sigma-70 factor (ECF subfamily)</fullName>
    </submittedName>
</protein>
<dbReference type="InterPro" id="IPR007627">
    <property type="entry name" value="RNA_pol_sigma70_r2"/>
</dbReference>
<dbReference type="GO" id="GO:0006352">
    <property type="term" value="P:DNA-templated transcription initiation"/>
    <property type="evidence" value="ECO:0007669"/>
    <property type="project" value="InterPro"/>
</dbReference>
<evidence type="ECO:0000256" key="4">
    <source>
        <dbReference type="ARBA" id="ARBA00023163"/>
    </source>
</evidence>
<dbReference type="Proteomes" id="UP000280668">
    <property type="component" value="Unassembled WGS sequence"/>
</dbReference>
<dbReference type="Pfam" id="PF08281">
    <property type="entry name" value="Sigma70_r4_2"/>
    <property type="match status" value="1"/>
</dbReference>
<evidence type="ECO:0000313" key="8">
    <source>
        <dbReference type="Proteomes" id="UP000280668"/>
    </source>
</evidence>
<evidence type="ECO:0000259" key="6">
    <source>
        <dbReference type="Pfam" id="PF08281"/>
    </source>
</evidence>
<dbReference type="Pfam" id="PF04542">
    <property type="entry name" value="Sigma70_r2"/>
    <property type="match status" value="1"/>
</dbReference>
<keyword evidence="2" id="KW-0805">Transcription regulation</keyword>
<feature type="domain" description="RNA polymerase sigma factor 70 region 4 type 2" evidence="6">
    <location>
        <begin position="129"/>
        <end position="181"/>
    </location>
</feature>
<evidence type="ECO:0000256" key="1">
    <source>
        <dbReference type="ARBA" id="ARBA00010641"/>
    </source>
</evidence>
<dbReference type="Gene3D" id="1.10.10.10">
    <property type="entry name" value="Winged helix-like DNA-binding domain superfamily/Winged helix DNA-binding domain"/>
    <property type="match status" value="1"/>
</dbReference>
<proteinExistence type="inferred from homology"/>
<dbReference type="InterPro" id="IPR013324">
    <property type="entry name" value="RNA_pol_sigma_r3/r4-like"/>
</dbReference>
<dbReference type="AlphaFoldDB" id="A0A3N2BC71"/>
<dbReference type="RefSeq" id="WP_245990946.1">
    <property type="nucleotide sequence ID" value="NZ_RKHK01000001.1"/>
</dbReference>
<evidence type="ECO:0000256" key="2">
    <source>
        <dbReference type="ARBA" id="ARBA00023015"/>
    </source>
</evidence>
<dbReference type="InterPro" id="IPR013325">
    <property type="entry name" value="RNA_pol_sigma_r2"/>
</dbReference>
<dbReference type="SUPFAM" id="SSF88659">
    <property type="entry name" value="Sigma3 and sigma4 domains of RNA polymerase sigma factors"/>
    <property type="match status" value="1"/>
</dbReference>
<dbReference type="NCBIfam" id="TIGR02937">
    <property type="entry name" value="sigma70-ECF"/>
    <property type="match status" value="1"/>
</dbReference>
<organism evidence="7 8">
    <name type="scientific">Bogoriella caseilytica</name>
    <dbReference type="NCBI Taxonomy" id="56055"/>
    <lineage>
        <taxon>Bacteria</taxon>
        <taxon>Bacillati</taxon>
        <taxon>Actinomycetota</taxon>
        <taxon>Actinomycetes</taxon>
        <taxon>Micrococcales</taxon>
        <taxon>Bogoriellaceae</taxon>
        <taxon>Bogoriella</taxon>
    </lineage>
</organism>
<comment type="caution">
    <text evidence="7">The sequence shown here is derived from an EMBL/GenBank/DDBJ whole genome shotgun (WGS) entry which is preliminary data.</text>
</comment>
<reference evidence="7 8" key="1">
    <citation type="submission" date="2018-11" db="EMBL/GenBank/DDBJ databases">
        <title>Sequencing the genomes of 1000 actinobacteria strains.</title>
        <authorList>
            <person name="Klenk H.-P."/>
        </authorList>
    </citation>
    <scope>NUCLEOTIDE SEQUENCE [LARGE SCALE GENOMIC DNA]</scope>
    <source>
        <strain evidence="7 8">DSM 11294</strain>
    </source>
</reference>